<evidence type="ECO:0000313" key="1">
    <source>
        <dbReference type="EMBL" id="PJB15769.1"/>
    </source>
</evidence>
<accession>A0A2M8ADY3</accession>
<dbReference type="EMBL" id="PFUO01000144">
    <property type="protein sequence ID" value="PJB15769.1"/>
    <property type="molecule type" value="Genomic_DNA"/>
</dbReference>
<proteinExistence type="predicted"/>
<dbReference type="AlphaFoldDB" id="A0A2M8ADY3"/>
<dbReference type="Proteomes" id="UP000230611">
    <property type="component" value="Unassembled WGS sequence"/>
</dbReference>
<protein>
    <submittedName>
        <fullName evidence="1">Uncharacterized protein</fullName>
    </submittedName>
</protein>
<name>A0A2M8ADY3_9BACT</name>
<organism evidence="1 2">
    <name type="scientific">Candidatus Falkowbacteria bacterium CG_4_9_14_3_um_filter_38_19</name>
    <dbReference type="NCBI Taxonomy" id="1974559"/>
    <lineage>
        <taxon>Bacteria</taxon>
        <taxon>Candidatus Falkowiibacteriota</taxon>
    </lineage>
</organism>
<gene>
    <name evidence="1" type="ORF">CO116_03175</name>
</gene>
<reference evidence="2" key="1">
    <citation type="submission" date="2017-09" db="EMBL/GenBank/DDBJ databases">
        <title>Depth-based differentiation of microbial function through sediment-hosted aquifers and enrichment of novel symbionts in the deep terrestrial subsurface.</title>
        <authorList>
            <person name="Probst A.J."/>
            <person name="Ladd B."/>
            <person name="Jarett J.K."/>
            <person name="Geller-Mcgrath D.E."/>
            <person name="Sieber C.M.K."/>
            <person name="Emerson J.B."/>
            <person name="Anantharaman K."/>
            <person name="Thomas B.C."/>
            <person name="Malmstrom R."/>
            <person name="Stieglmeier M."/>
            <person name="Klingl A."/>
            <person name="Woyke T."/>
            <person name="Ryan C.M."/>
            <person name="Banfield J.F."/>
        </authorList>
    </citation>
    <scope>NUCLEOTIDE SEQUENCE [LARGE SCALE GENOMIC DNA]</scope>
</reference>
<evidence type="ECO:0000313" key="2">
    <source>
        <dbReference type="Proteomes" id="UP000230611"/>
    </source>
</evidence>
<comment type="caution">
    <text evidence="1">The sequence shown here is derived from an EMBL/GenBank/DDBJ whole genome shotgun (WGS) entry which is preliminary data.</text>
</comment>
<sequence length="59" mass="6960">MATIYKCDKCGKTIKMDKFNINLSDPCRKLGGDLYMSYVFCEKCIKSPYNFFKKFLNKK</sequence>